<keyword evidence="2" id="KW-1185">Reference proteome</keyword>
<gene>
    <name evidence="1" type="ORF">QMA06_01015</name>
</gene>
<dbReference type="RefSeq" id="WP_290205024.1">
    <property type="nucleotide sequence ID" value="NZ_JASDDK010000001.1"/>
</dbReference>
<name>A0ABT7ZQK4_9FLAO</name>
<protein>
    <submittedName>
        <fullName evidence="1">AAA family ATPase</fullName>
    </submittedName>
</protein>
<proteinExistence type="predicted"/>
<comment type="caution">
    <text evidence="1">The sequence shown here is derived from an EMBL/GenBank/DDBJ whole genome shotgun (WGS) entry which is preliminary data.</text>
</comment>
<reference evidence="1 2" key="1">
    <citation type="journal article" date="2023" name="Int. J. Syst. Evol. Microbiol.">
        <title>Winogradskyella bathintestinalis sp. nov., isolated from the intestine of the deep-sea loosejaw dragonfish, Malacosteus niger.</title>
        <authorList>
            <person name="Uniacke-Lowe S."/>
            <person name="Johnson C.N."/>
            <person name="Stanton C."/>
            <person name="Hill C."/>
            <person name="Ross P."/>
        </authorList>
    </citation>
    <scope>NUCLEOTIDE SEQUENCE [LARGE SCALE GENOMIC DNA]</scope>
    <source>
        <strain evidence="1 2">APC 3343</strain>
    </source>
</reference>
<evidence type="ECO:0000313" key="1">
    <source>
        <dbReference type="EMBL" id="MDN3491282.1"/>
    </source>
</evidence>
<accession>A0ABT7ZQK4</accession>
<dbReference type="Proteomes" id="UP001231197">
    <property type="component" value="Unassembled WGS sequence"/>
</dbReference>
<dbReference type="SUPFAM" id="SSF52540">
    <property type="entry name" value="P-loop containing nucleoside triphosphate hydrolases"/>
    <property type="match status" value="1"/>
</dbReference>
<evidence type="ECO:0000313" key="2">
    <source>
        <dbReference type="Proteomes" id="UP001231197"/>
    </source>
</evidence>
<dbReference type="InterPro" id="IPR027417">
    <property type="entry name" value="P-loop_NTPase"/>
</dbReference>
<dbReference type="EMBL" id="JASDDK010000001">
    <property type="protein sequence ID" value="MDN3491282.1"/>
    <property type="molecule type" value="Genomic_DNA"/>
</dbReference>
<dbReference type="Pfam" id="PF13479">
    <property type="entry name" value="AAA_24"/>
    <property type="match status" value="1"/>
</dbReference>
<organism evidence="1 2">
    <name type="scientific">Winogradskyella bathintestinalis</name>
    <dbReference type="NCBI Taxonomy" id="3035208"/>
    <lineage>
        <taxon>Bacteria</taxon>
        <taxon>Pseudomonadati</taxon>
        <taxon>Bacteroidota</taxon>
        <taxon>Flavobacteriia</taxon>
        <taxon>Flavobacteriales</taxon>
        <taxon>Flavobacteriaceae</taxon>
        <taxon>Winogradskyella</taxon>
    </lineage>
</organism>
<sequence>MKLRKSERKQAKIKMALQGSAGAGKTMSALLLAKGLTNDNLSKVAVIDTENGSSDLYAHLGNYSVLNMQPPYTPEKYIQAIDICLEAGMEVIIVDSTSHCWDELIDFHSKLPGNSFTNWNKVTPRQKAFVDKILQSPAHFIATMRTKQDYVLNQKNGKYVPEKVGLKAVQRDGVEYEFTLVFDIDSKHFATASKDRTNLFNDKPEFMISTATGKRILEWCNSPSSQEDVLKRINECLSISELMKLYKEFPQFQQSLNAQYQSKKQQLENLVKPENFSSNGINKSTPQSGR</sequence>